<dbReference type="Pfam" id="PF24289">
    <property type="entry name" value="DUF7477"/>
    <property type="match status" value="1"/>
</dbReference>
<protein>
    <recommendedName>
        <fullName evidence="1">DUF7477 domain-containing protein</fullName>
    </recommendedName>
</protein>
<reference evidence="2" key="1">
    <citation type="submission" date="2024-05" db="EMBL/GenBank/DDBJ databases">
        <title>Draft Genome Sequences of Flagellimonas sp. MMG031 and Marinobacter sp. MMG032 Isolated from the dinoflagellate Symbiodinium pilosum.</title>
        <authorList>
            <person name="Shikuma N.J."/>
            <person name="Farrell M.V."/>
        </authorList>
    </citation>
    <scope>NUCLEOTIDE SEQUENCE</scope>
    <source>
        <strain evidence="2">MMG031</strain>
    </source>
</reference>
<dbReference type="EMBL" id="CP157804">
    <property type="protein sequence ID" value="XBQ22941.1"/>
    <property type="molecule type" value="Genomic_DNA"/>
</dbReference>
<dbReference type="AlphaFoldDB" id="A0AAU7MWE5"/>
<sequence length="387" mass="44087">MSGEVKYTALVIFYSDTEAVVRVKYYANGADKVAGYICSYKDFQKADGTTDKYLNGYDAYIVRGPSGSSYSADNFYLKNNGGSFKAYTADDNAFSSGDFTQVMKPMLYWVELNPEAMTKGYLDDYFLEGEELLQLLMYMNKGELSFSVPNNSVTVLANGMDGQSVWAAVMDSKTKTSYSEQRIKESTEFPSEWIKSQWANGFYISTFDYDESKKTFVVLMSKGSGRGPQSWRKSETFPKEWVSEKWDDGYHITSMMYGDGNWYLAMDKNTGFGTQRWRTSYDIPRDWMIDSWNEDYAITSATYGNGLWALTMTKGSKLGAQTWKTDASYPFEWIKERAEKGYSITTITYGDGMWLVVMTKNPTNTTNRSSTQYTDLPISWILKNAGY</sequence>
<name>A0AAU7MWE5_9FLAO</name>
<evidence type="ECO:0000259" key="1">
    <source>
        <dbReference type="Pfam" id="PF24289"/>
    </source>
</evidence>
<proteinExistence type="predicted"/>
<gene>
    <name evidence="2" type="ORF">ABNE31_15190</name>
</gene>
<accession>A0AAU7MWE5</accession>
<organism evidence="2">
    <name type="scientific">Flagellimonas sp. MMG031</name>
    <dbReference type="NCBI Taxonomy" id="3158549"/>
    <lineage>
        <taxon>Bacteria</taxon>
        <taxon>Pseudomonadati</taxon>
        <taxon>Bacteroidota</taxon>
        <taxon>Flavobacteriia</taxon>
        <taxon>Flavobacteriales</taxon>
        <taxon>Flavobacteriaceae</taxon>
        <taxon>Flagellimonas</taxon>
    </lineage>
</organism>
<dbReference type="KEGG" id="fld:ABNE31_15190"/>
<dbReference type="RefSeq" id="WP_349351746.1">
    <property type="nucleotide sequence ID" value="NZ_CP157804.1"/>
</dbReference>
<evidence type="ECO:0000313" key="2">
    <source>
        <dbReference type="EMBL" id="XBQ22941.1"/>
    </source>
</evidence>
<dbReference type="InterPro" id="IPR055900">
    <property type="entry name" value="DUF7477"/>
</dbReference>
<feature type="domain" description="DUF7477" evidence="1">
    <location>
        <begin position="163"/>
        <end position="275"/>
    </location>
</feature>